<evidence type="ECO:0000313" key="4">
    <source>
        <dbReference type="Proteomes" id="UP000033710"/>
    </source>
</evidence>
<reference evidence="3 4" key="1">
    <citation type="journal article" date="2014" name="BMC Genomics">
        <title>Comparative genomics of the major fungal agents of human and animal Sporotrichosis: Sporothrix schenckii and Sporothrix brasiliensis.</title>
        <authorList>
            <person name="Teixeira M.M."/>
            <person name="de Almeida L.G."/>
            <person name="Kubitschek-Barreira P."/>
            <person name="Alves F.L."/>
            <person name="Kioshima E.S."/>
            <person name="Abadio A.K."/>
            <person name="Fernandes L."/>
            <person name="Derengowski L.S."/>
            <person name="Ferreira K.S."/>
            <person name="Souza R.C."/>
            <person name="Ruiz J.C."/>
            <person name="de Andrade N.C."/>
            <person name="Paes H.C."/>
            <person name="Nicola A.M."/>
            <person name="Albuquerque P."/>
            <person name="Gerber A.L."/>
            <person name="Martins V.P."/>
            <person name="Peconick L.D."/>
            <person name="Neto A.V."/>
            <person name="Chaucanez C.B."/>
            <person name="Silva P.A."/>
            <person name="Cunha O.L."/>
            <person name="de Oliveira F.F."/>
            <person name="dos Santos T.C."/>
            <person name="Barros A.L."/>
            <person name="Soares M.A."/>
            <person name="de Oliveira L.M."/>
            <person name="Marini M.M."/>
            <person name="Villalobos-Duno H."/>
            <person name="Cunha M.M."/>
            <person name="de Hoog S."/>
            <person name="da Silveira J.F."/>
            <person name="Henrissat B."/>
            <person name="Nino-Vega G.A."/>
            <person name="Cisalpino P.S."/>
            <person name="Mora-Montes H.M."/>
            <person name="Almeida S.R."/>
            <person name="Stajich J.E."/>
            <person name="Lopes-Bezerra L.M."/>
            <person name="Vasconcelos A.T."/>
            <person name="Felipe M.S."/>
        </authorList>
    </citation>
    <scope>NUCLEOTIDE SEQUENCE [LARGE SCALE GENOMIC DNA]</scope>
    <source>
        <strain evidence="3 4">1099-18</strain>
    </source>
</reference>
<dbReference type="PANTHER" id="PTHR37540:SF5">
    <property type="entry name" value="TRANSCRIPTION FACTOR DOMAIN-CONTAINING PROTEIN"/>
    <property type="match status" value="1"/>
</dbReference>
<feature type="region of interest" description="Disordered" evidence="2">
    <location>
        <begin position="52"/>
        <end position="76"/>
    </location>
</feature>
<gene>
    <name evidence="3" type="ORF">SPSK_02434</name>
</gene>
<evidence type="ECO:0000313" key="3">
    <source>
        <dbReference type="EMBL" id="KJR86297.1"/>
    </source>
</evidence>
<evidence type="ECO:0000256" key="2">
    <source>
        <dbReference type="SAM" id="MobiDB-lite"/>
    </source>
</evidence>
<dbReference type="Proteomes" id="UP000033710">
    <property type="component" value="Unassembled WGS sequence"/>
</dbReference>
<dbReference type="EMBL" id="AXCR01000006">
    <property type="protein sequence ID" value="KJR86297.1"/>
    <property type="molecule type" value="Genomic_DNA"/>
</dbReference>
<dbReference type="InterPro" id="IPR021858">
    <property type="entry name" value="Fun_TF"/>
</dbReference>
<evidence type="ECO:0000256" key="1">
    <source>
        <dbReference type="ARBA" id="ARBA00023242"/>
    </source>
</evidence>
<dbReference type="OrthoDB" id="4158087at2759"/>
<dbReference type="GeneID" id="27664583"/>
<organism evidence="3 4">
    <name type="scientific">Sporothrix schenckii 1099-18</name>
    <dbReference type="NCBI Taxonomy" id="1397361"/>
    <lineage>
        <taxon>Eukaryota</taxon>
        <taxon>Fungi</taxon>
        <taxon>Dikarya</taxon>
        <taxon>Ascomycota</taxon>
        <taxon>Pezizomycotina</taxon>
        <taxon>Sordariomycetes</taxon>
        <taxon>Sordariomycetidae</taxon>
        <taxon>Ophiostomatales</taxon>
        <taxon>Ophiostomataceae</taxon>
        <taxon>Sporothrix</taxon>
    </lineage>
</organism>
<accession>A0A0F2M9H6</accession>
<protein>
    <submittedName>
        <fullName evidence="3">Uncharacterized protein</fullName>
    </submittedName>
</protein>
<sequence length="517" mass="58144">MEFLFIDSNTSTDRRSQRLIRSHGMKGKNAGKVIPARGHRWRREDGDLLSCKNTKSTRTDNVGRGRQLLPKNPPPDTDGELVQAMQAASPANPFCGFEFLYFSTSVPVTAFSRQLFHGLHNAVSEELYPRAFCRPSNEIGTRWFETVTTSPCRTSNSCFDTGLRSALRALCSPTDSKTVFHCGLAVMGIHRYQLLGRRDEPLESTHHLLQAMRLLRRDLNAVSKTQETSVIAVVISLAIRANLADAVAESRTHLQALKRIVQLRPGGLVALCAAVPELGNKIRRTDAELALRSGMPTIFGSRHLSLPAPLYHVLLGDRWQSIALPFPLQDVCIELQPAIRDILMLCSYAGRSQLGTVQYQDLVISIVQRLVDYAPLDGARPPQPLDDICQLGFLSFMTTVVHREPRKRSAYFGLLSGLFRTRLGEFYSSTSSYTASNHPELHFWLHFIYAMSASDDSAPLRRVHLPTADRIRVLGEALAIRTWEVAVAHLRVYPWVDAFHDEMGRKIWEQTTCRWQD</sequence>
<keyword evidence="1" id="KW-0539">Nucleus</keyword>
<dbReference type="KEGG" id="ssck:SPSK_02434"/>
<dbReference type="PANTHER" id="PTHR37540">
    <property type="entry name" value="TRANSCRIPTION FACTOR (ACR-2), PUTATIVE-RELATED-RELATED"/>
    <property type="match status" value="1"/>
</dbReference>
<dbReference type="AlphaFoldDB" id="A0A0F2M9H6"/>
<reference evidence="3 4" key="2">
    <citation type="journal article" date="2015" name="Eukaryot. Cell">
        <title>Asexual propagation of a virulent clone complex in a human and feline outbreak of sporotrichosis.</title>
        <authorList>
            <person name="Teixeira Mde M."/>
            <person name="Rodrigues A.M."/>
            <person name="Tsui C.K."/>
            <person name="de Almeida L.G."/>
            <person name="Van Diepeningen A.D."/>
            <person name="van den Ende B.G."/>
            <person name="Fernandes G.F."/>
            <person name="Kano R."/>
            <person name="Hamelin R.C."/>
            <person name="Lopes-Bezerra L.M."/>
            <person name="Vasconcelos A.T."/>
            <person name="de Hoog S."/>
            <person name="de Camargo Z.P."/>
            <person name="Felipe M.S."/>
        </authorList>
    </citation>
    <scope>NUCLEOTIDE SEQUENCE [LARGE SCALE GENOMIC DNA]</scope>
    <source>
        <strain evidence="3 4">1099-18</strain>
    </source>
</reference>
<comment type="caution">
    <text evidence="3">The sequence shown here is derived from an EMBL/GenBank/DDBJ whole genome shotgun (WGS) entry which is preliminary data.</text>
</comment>
<dbReference type="RefSeq" id="XP_016588973.1">
    <property type="nucleotide sequence ID" value="XM_016729306.1"/>
</dbReference>
<dbReference type="VEuPathDB" id="FungiDB:SPSK_02434"/>
<name>A0A0F2M9H6_SPOSC</name>
<proteinExistence type="predicted"/>
<dbReference type="Pfam" id="PF11951">
    <property type="entry name" value="Fungal_trans_2"/>
    <property type="match status" value="1"/>
</dbReference>